<dbReference type="Pfam" id="PF02141">
    <property type="entry name" value="DENN"/>
    <property type="match status" value="1"/>
</dbReference>
<keyword evidence="4" id="KW-1185">Reference proteome</keyword>
<protein>
    <recommendedName>
        <fullName evidence="2">UDENN domain-containing protein</fullName>
    </recommendedName>
</protein>
<sequence>MMASPAFDLFYIRPMPIRRPGEAHVLVKLTHAELPPPEHATASGRAPPDRLLHFALPSAVRLDASALERPCSTVEFCLTDHAGARAFGCALTALDAADDGGVQLWGVVALSSSAIVEVFRTLLLSLYAQRAVHSLGEPDQPPARSLGRFCARAAAEMACCAPVLSFVGGHHLWSGVSLQPLCKALQWSAPELAYLLLCVLTDARVLLVSERRELPYRATTALQALVSPLAVQGVFVPFLPATLLGADEAATLLNDCAQPYLIGCERCLAERAAPLSDGLVVVDLDAPYAPASAGVAAQIRRPRGSPAALERSALMQMRSVRTLCLRLQEGMGECVRYKEHVVQSACLQFVLTFCDARGRALAHAAAQPHTQPPHADERALGNALGCLGEFSAEVDARFAVRVDEPLARAELRRALRSAEAALLARFVERIAGERELSAAARCALSAPLLELVWRAMPFATWWQARTDADGIGHLLHRGGTSDSELREYVREHVHSLRQLQADVERRLLAALLDAADAHDDDGGERARAREPAGAARGAPAADAPSPVQPAGAASAGPSARERAPAIAPHALLDAFAELVAPANAEIVAPANAEIVAPAAPTLNSPFVAEDCERGSRAPPPAAPDLRPIPLS</sequence>
<dbReference type="InterPro" id="IPR051696">
    <property type="entry name" value="DENN_Domain_GEFs"/>
</dbReference>
<evidence type="ECO:0000313" key="4">
    <source>
        <dbReference type="Proteomes" id="UP000751190"/>
    </source>
</evidence>
<dbReference type="AlphaFoldDB" id="A0A8J6C9T8"/>
<dbReference type="SMART" id="SM00799">
    <property type="entry name" value="DENN"/>
    <property type="match status" value="1"/>
</dbReference>
<feature type="domain" description="UDENN" evidence="2">
    <location>
        <begin position="7"/>
        <end position="412"/>
    </location>
</feature>
<dbReference type="PANTHER" id="PTHR12296:SF21">
    <property type="entry name" value="DENN DOMAIN-CONTAINING PROTEIN 3"/>
    <property type="match status" value="1"/>
</dbReference>
<dbReference type="InterPro" id="IPR043153">
    <property type="entry name" value="DENN_C"/>
</dbReference>
<name>A0A8J6C9T8_DIALT</name>
<dbReference type="GO" id="GO:0032483">
    <property type="term" value="P:regulation of Rab protein signal transduction"/>
    <property type="evidence" value="ECO:0007669"/>
    <property type="project" value="TreeGrafter"/>
</dbReference>
<organism evidence="3 4">
    <name type="scientific">Diacronema lutheri</name>
    <name type="common">Unicellular marine alga</name>
    <name type="synonym">Monochrysis lutheri</name>
    <dbReference type="NCBI Taxonomy" id="2081491"/>
    <lineage>
        <taxon>Eukaryota</taxon>
        <taxon>Haptista</taxon>
        <taxon>Haptophyta</taxon>
        <taxon>Pavlovophyceae</taxon>
        <taxon>Pavlovales</taxon>
        <taxon>Pavlovaceae</taxon>
        <taxon>Diacronema</taxon>
    </lineage>
</organism>
<accession>A0A8J6C9T8</accession>
<dbReference type="PANTHER" id="PTHR12296">
    <property type="entry name" value="DENN DOMAIN-CONTAINING PROTEIN 4"/>
    <property type="match status" value="1"/>
</dbReference>
<dbReference type="InterPro" id="IPR001194">
    <property type="entry name" value="cDENN_dom"/>
</dbReference>
<dbReference type="OrthoDB" id="6019893at2759"/>
<feature type="compositionally biased region" description="Low complexity" evidence="1">
    <location>
        <begin position="531"/>
        <end position="558"/>
    </location>
</feature>
<dbReference type="GO" id="GO:0031410">
    <property type="term" value="C:cytoplasmic vesicle"/>
    <property type="evidence" value="ECO:0007669"/>
    <property type="project" value="TreeGrafter"/>
</dbReference>
<evidence type="ECO:0000259" key="2">
    <source>
        <dbReference type="PROSITE" id="PS50211"/>
    </source>
</evidence>
<gene>
    <name evidence="3" type="ORF">KFE25_010257</name>
</gene>
<comment type="caution">
    <text evidence="3">The sequence shown here is derived from an EMBL/GenBank/DDBJ whole genome shotgun (WGS) entry which is preliminary data.</text>
</comment>
<evidence type="ECO:0000256" key="1">
    <source>
        <dbReference type="SAM" id="MobiDB-lite"/>
    </source>
</evidence>
<feature type="region of interest" description="Disordered" evidence="1">
    <location>
        <begin position="610"/>
        <end position="631"/>
    </location>
</feature>
<reference evidence="3" key="1">
    <citation type="submission" date="2021-05" db="EMBL/GenBank/DDBJ databases">
        <title>The genome of the haptophyte Pavlova lutheri (Diacronema luteri, Pavlovales) - a model for lipid biosynthesis in eukaryotic algae.</title>
        <authorList>
            <person name="Hulatt C.J."/>
            <person name="Posewitz M.C."/>
        </authorList>
    </citation>
    <scope>NUCLEOTIDE SEQUENCE</scope>
    <source>
        <strain evidence="3">NIVA-4/92</strain>
    </source>
</reference>
<dbReference type="Gene3D" id="3.40.50.11500">
    <property type="match status" value="1"/>
</dbReference>
<feature type="region of interest" description="Disordered" evidence="1">
    <location>
        <begin position="518"/>
        <end position="561"/>
    </location>
</feature>
<proteinExistence type="predicted"/>
<dbReference type="PROSITE" id="PS50211">
    <property type="entry name" value="DENN"/>
    <property type="match status" value="1"/>
</dbReference>
<dbReference type="Proteomes" id="UP000751190">
    <property type="component" value="Unassembled WGS sequence"/>
</dbReference>
<dbReference type="EMBL" id="JAGTXO010000012">
    <property type="protein sequence ID" value="KAG8464889.1"/>
    <property type="molecule type" value="Genomic_DNA"/>
</dbReference>
<evidence type="ECO:0000313" key="3">
    <source>
        <dbReference type="EMBL" id="KAG8464889.1"/>
    </source>
</evidence>
<dbReference type="InterPro" id="IPR037516">
    <property type="entry name" value="Tripartite_DENN"/>
</dbReference>